<dbReference type="RefSeq" id="WP_021689703.1">
    <property type="nucleotide sequence ID" value="NZ_BASZ01000004.1"/>
</dbReference>
<evidence type="ECO:0000256" key="1">
    <source>
        <dbReference type="ARBA" id="ARBA00004651"/>
    </source>
</evidence>
<evidence type="ECO:0000313" key="8">
    <source>
        <dbReference type="Proteomes" id="UP000016568"/>
    </source>
</evidence>
<feature type="transmembrane region" description="Helical" evidence="6">
    <location>
        <begin position="209"/>
        <end position="228"/>
    </location>
</feature>
<keyword evidence="2" id="KW-1003">Cell membrane</keyword>
<dbReference type="Pfam" id="PF03706">
    <property type="entry name" value="LPG_synthase_TM"/>
    <property type="match status" value="1"/>
</dbReference>
<dbReference type="OrthoDB" id="8111405at2"/>
<reference evidence="7 8" key="1">
    <citation type="submission" date="2013-09" db="EMBL/GenBank/DDBJ databases">
        <title>Whole genome shotgun sequence of Novosphingobium tardaugens NBRC 16725.</title>
        <authorList>
            <person name="Isaki S."/>
            <person name="Hosoyama A."/>
            <person name="Tsuchikane K."/>
            <person name="Katsumata H."/>
            <person name="Ando Y."/>
            <person name="Yamazaki S."/>
            <person name="Fujita N."/>
        </authorList>
    </citation>
    <scope>NUCLEOTIDE SEQUENCE [LARGE SCALE GENOMIC DNA]</scope>
    <source>
        <strain evidence="7 8">NBRC 16725</strain>
    </source>
</reference>
<proteinExistence type="predicted"/>
<dbReference type="NCBIfam" id="TIGR00374">
    <property type="entry name" value="flippase-like domain"/>
    <property type="match status" value="1"/>
</dbReference>
<feature type="transmembrane region" description="Helical" evidence="6">
    <location>
        <begin position="266"/>
        <end position="287"/>
    </location>
</feature>
<dbReference type="eggNOG" id="COG0392">
    <property type="taxonomic scope" value="Bacteria"/>
</dbReference>
<organism evidence="7 8">
    <name type="scientific">Caenibius tardaugens NBRC 16725</name>
    <dbReference type="NCBI Taxonomy" id="1219035"/>
    <lineage>
        <taxon>Bacteria</taxon>
        <taxon>Pseudomonadati</taxon>
        <taxon>Pseudomonadota</taxon>
        <taxon>Alphaproteobacteria</taxon>
        <taxon>Sphingomonadales</taxon>
        <taxon>Erythrobacteraceae</taxon>
        <taxon>Caenibius</taxon>
    </lineage>
</organism>
<feature type="transmembrane region" description="Helical" evidence="6">
    <location>
        <begin position="142"/>
        <end position="161"/>
    </location>
</feature>
<gene>
    <name evidence="7" type="ORF">NT2_04_02080</name>
</gene>
<evidence type="ECO:0000256" key="5">
    <source>
        <dbReference type="ARBA" id="ARBA00023136"/>
    </source>
</evidence>
<evidence type="ECO:0000256" key="4">
    <source>
        <dbReference type="ARBA" id="ARBA00022989"/>
    </source>
</evidence>
<keyword evidence="3 6" id="KW-0812">Transmembrane</keyword>
<comment type="subcellular location">
    <subcellularLocation>
        <location evidence="1">Cell membrane</location>
        <topology evidence="1">Multi-pass membrane protein</topology>
    </subcellularLocation>
</comment>
<evidence type="ECO:0000313" key="7">
    <source>
        <dbReference type="EMBL" id="GAD48796.1"/>
    </source>
</evidence>
<dbReference type="AlphaFoldDB" id="U2Y6K2"/>
<keyword evidence="5 6" id="KW-0472">Membrane</keyword>
<accession>U2Y6K2</accession>
<dbReference type="GO" id="GO:0005886">
    <property type="term" value="C:plasma membrane"/>
    <property type="evidence" value="ECO:0007669"/>
    <property type="project" value="UniProtKB-SubCell"/>
</dbReference>
<comment type="caution">
    <text evidence="7">The sequence shown here is derived from an EMBL/GenBank/DDBJ whole genome shotgun (WGS) entry which is preliminary data.</text>
</comment>
<dbReference type="Proteomes" id="UP000016568">
    <property type="component" value="Unassembled WGS sequence"/>
</dbReference>
<name>U2Y6K2_9SPHN</name>
<sequence>MKRWKKLIGLAVSLTVMALLWRAVDPAAIWTAMQQADPVWLLIGLTMVVPLTWVTAWRFMLLARSDVGMGESVRLILAASTLNLALPSKMGDVAKAWVLVYRHRFAGERALSLVVFEKMLDMASLLAWGVPALLWVGGRDPLYWLAALAIGGLFALLALLLAPFPLAARLIRLVVRFVPAGIGGKIARFEEEWTRTVQWFWTGRRAGGIVAISFLLWGGHLFQFWLFARALGPAIPLADNMAFATLAILAGLVPLTAAGIGTRDAAIVAFYGPALGQASAAVLGVLATSRYLMPALAGLPFLSDYWQRDKAALAAQPVP</sequence>
<evidence type="ECO:0000256" key="2">
    <source>
        <dbReference type="ARBA" id="ARBA00022475"/>
    </source>
</evidence>
<dbReference type="InterPro" id="IPR022791">
    <property type="entry name" value="L-PG_synthase/AglD"/>
</dbReference>
<dbReference type="PANTHER" id="PTHR40277">
    <property type="entry name" value="BLL5419 PROTEIN"/>
    <property type="match status" value="1"/>
</dbReference>
<evidence type="ECO:0000256" key="3">
    <source>
        <dbReference type="ARBA" id="ARBA00022692"/>
    </source>
</evidence>
<evidence type="ECO:0008006" key="9">
    <source>
        <dbReference type="Google" id="ProtNLM"/>
    </source>
</evidence>
<dbReference type="KEGG" id="ntd:EGO55_09245"/>
<keyword evidence="8" id="KW-1185">Reference proteome</keyword>
<evidence type="ECO:0000256" key="6">
    <source>
        <dbReference type="SAM" id="Phobius"/>
    </source>
</evidence>
<dbReference type="PANTHER" id="PTHR40277:SF1">
    <property type="entry name" value="BLL5419 PROTEIN"/>
    <property type="match status" value="1"/>
</dbReference>
<dbReference type="EMBL" id="BASZ01000004">
    <property type="protein sequence ID" value="GAD48796.1"/>
    <property type="molecule type" value="Genomic_DNA"/>
</dbReference>
<keyword evidence="4 6" id="KW-1133">Transmembrane helix</keyword>
<feature type="transmembrane region" description="Helical" evidence="6">
    <location>
        <begin position="38"/>
        <end position="59"/>
    </location>
</feature>
<feature type="transmembrane region" description="Helical" evidence="6">
    <location>
        <begin position="119"/>
        <end position="136"/>
    </location>
</feature>
<protein>
    <recommendedName>
        <fullName evidence="9">Flippase-like domain-containing protein</fullName>
    </recommendedName>
</protein>
<feature type="transmembrane region" description="Helical" evidence="6">
    <location>
        <begin position="240"/>
        <end position="260"/>
    </location>
</feature>